<keyword evidence="2" id="KW-1185">Reference proteome</keyword>
<name>A0A9Q3HB48_9BASI</name>
<accession>A0A9Q3HB48</accession>
<dbReference type="GO" id="GO:0003676">
    <property type="term" value="F:nucleic acid binding"/>
    <property type="evidence" value="ECO:0007669"/>
    <property type="project" value="InterPro"/>
</dbReference>
<sequence>MYVSYHQNGCYTWIPLPEFAYNNSEHSLTKQSPFLVIYGENPSFESIHISQDSPAGKLSTKHQSVQQVVKEELELAIRRFKKYADRNRTIPPGF</sequence>
<dbReference type="Proteomes" id="UP000765509">
    <property type="component" value="Unassembled WGS sequence"/>
</dbReference>
<comment type="caution">
    <text evidence="1">The sequence shown here is derived from an EMBL/GenBank/DDBJ whole genome shotgun (WGS) entry which is preliminary data.</text>
</comment>
<dbReference type="Gene3D" id="3.30.420.10">
    <property type="entry name" value="Ribonuclease H-like superfamily/Ribonuclease H"/>
    <property type="match status" value="1"/>
</dbReference>
<evidence type="ECO:0000313" key="2">
    <source>
        <dbReference type="Proteomes" id="UP000765509"/>
    </source>
</evidence>
<proteinExistence type="predicted"/>
<gene>
    <name evidence="1" type="ORF">O181_035385</name>
</gene>
<dbReference type="OrthoDB" id="2630497at2759"/>
<organism evidence="1 2">
    <name type="scientific">Austropuccinia psidii MF-1</name>
    <dbReference type="NCBI Taxonomy" id="1389203"/>
    <lineage>
        <taxon>Eukaryota</taxon>
        <taxon>Fungi</taxon>
        <taxon>Dikarya</taxon>
        <taxon>Basidiomycota</taxon>
        <taxon>Pucciniomycotina</taxon>
        <taxon>Pucciniomycetes</taxon>
        <taxon>Pucciniales</taxon>
        <taxon>Sphaerophragmiaceae</taxon>
        <taxon>Austropuccinia</taxon>
    </lineage>
</organism>
<dbReference type="AlphaFoldDB" id="A0A9Q3HB48"/>
<evidence type="ECO:0000313" key="1">
    <source>
        <dbReference type="EMBL" id="MBW0495670.1"/>
    </source>
</evidence>
<dbReference type="EMBL" id="AVOT02013227">
    <property type="protein sequence ID" value="MBW0495670.1"/>
    <property type="molecule type" value="Genomic_DNA"/>
</dbReference>
<reference evidence="1" key="1">
    <citation type="submission" date="2021-03" db="EMBL/GenBank/DDBJ databases">
        <title>Draft genome sequence of rust myrtle Austropuccinia psidii MF-1, a brazilian biotype.</title>
        <authorList>
            <person name="Quecine M.C."/>
            <person name="Pachon D.M.R."/>
            <person name="Bonatelli M.L."/>
            <person name="Correr F.H."/>
            <person name="Franceschini L.M."/>
            <person name="Leite T.F."/>
            <person name="Margarido G.R.A."/>
            <person name="Almeida C.A."/>
            <person name="Ferrarezi J.A."/>
            <person name="Labate C.A."/>
        </authorList>
    </citation>
    <scope>NUCLEOTIDE SEQUENCE</scope>
    <source>
        <strain evidence="1">MF-1</strain>
    </source>
</reference>
<protein>
    <submittedName>
        <fullName evidence="1">Uncharacterized protein</fullName>
    </submittedName>
</protein>
<dbReference type="InterPro" id="IPR036397">
    <property type="entry name" value="RNaseH_sf"/>
</dbReference>